<reference evidence="1 2" key="1">
    <citation type="submission" date="2023-07" db="EMBL/GenBank/DDBJ databases">
        <title>Genomic Encyclopedia of Type Strains, Phase IV (KMG-IV): sequencing the most valuable type-strain genomes for metagenomic binning, comparative biology and taxonomic classification.</title>
        <authorList>
            <person name="Goeker M."/>
        </authorList>
    </citation>
    <scope>NUCLEOTIDE SEQUENCE [LARGE SCALE GENOMIC DNA]</scope>
    <source>
        <strain evidence="1 2">DSM 14914</strain>
    </source>
</reference>
<comment type="caution">
    <text evidence="1">The sequence shown here is derived from an EMBL/GenBank/DDBJ whole genome shotgun (WGS) entry which is preliminary data.</text>
</comment>
<proteinExistence type="predicted"/>
<protein>
    <submittedName>
        <fullName evidence="1">Uncharacterized protein</fullName>
    </submittedName>
</protein>
<accession>A0ABU0L5Q9</accession>
<dbReference type="EMBL" id="JAUSWA010000040">
    <property type="protein sequence ID" value="MDQ0496637.1"/>
    <property type="molecule type" value="Genomic_DNA"/>
</dbReference>
<keyword evidence="2" id="KW-1185">Reference proteome</keyword>
<evidence type="ECO:0000313" key="2">
    <source>
        <dbReference type="Proteomes" id="UP001242811"/>
    </source>
</evidence>
<dbReference type="Proteomes" id="UP001242811">
    <property type="component" value="Unassembled WGS sequence"/>
</dbReference>
<organism evidence="1 2">
    <name type="scientific">Paenibacillus brasilensis</name>
    <dbReference type="NCBI Taxonomy" id="128574"/>
    <lineage>
        <taxon>Bacteria</taxon>
        <taxon>Bacillati</taxon>
        <taxon>Bacillota</taxon>
        <taxon>Bacilli</taxon>
        <taxon>Bacillales</taxon>
        <taxon>Paenibacillaceae</taxon>
        <taxon>Paenibacillus</taxon>
    </lineage>
</organism>
<evidence type="ECO:0000313" key="1">
    <source>
        <dbReference type="EMBL" id="MDQ0496637.1"/>
    </source>
</evidence>
<sequence length="34" mass="3950">MILMGLTLKMIVRMVGFLFKKAFIWDLGLVFCVD</sequence>
<gene>
    <name evidence="1" type="ORF">QOZ95_004827</name>
</gene>
<name>A0ABU0L5Q9_9BACL</name>